<evidence type="ECO:0000259" key="2">
    <source>
        <dbReference type="PROSITE" id="PS50937"/>
    </source>
</evidence>
<dbReference type="PANTHER" id="PTHR30204:SF97">
    <property type="entry name" value="MERR FAMILY REGULATORY PROTEIN"/>
    <property type="match status" value="1"/>
</dbReference>
<proteinExistence type="predicted"/>
<dbReference type="InterPro" id="IPR011256">
    <property type="entry name" value="Reg_factor_effector_dom_sf"/>
</dbReference>
<dbReference type="PANTHER" id="PTHR30204">
    <property type="entry name" value="REDOX-CYCLING DRUG-SENSING TRANSCRIPTIONAL ACTIVATOR SOXR"/>
    <property type="match status" value="1"/>
</dbReference>
<evidence type="ECO:0000256" key="1">
    <source>
        <dbReference type="ARBA" id="ARBA00023125"/>
    </source>
</evidence>
<gene>
    <name evidence="3" type="ORF">GCM10023322_56010</name>
</gene>
<evidence type="ECO:0000313" key="4">
    <source>
        <dbReference type="Proteomes" id="UP001501570"/>
    </source>
</evidence>
<dbReference type="InterPro" id="IPR047057">
    <property type="entry name" value="MerR_fam"/>
</dbReference>
<dbReference type="SUPFAM" id="SSF46955">
    <property type="entry name" value="Putative DNA-binding domain"/>
    <property type="match status" value="1"/>
</dbReference>
<accession>A0ABP9SCL9</accession>
<sequence length="254" mass="28116">MKTLRYYHRVGLLEPADVDAHSNYRRYTVEQIPTAQIIRRFRELDMPVDEIQKVLATPDVGVRNELIGRHLARLEEGLARTQAAVESLHNLLRPAAQPPIHRRRVEATAVAAITETLDIADALPWFQGALGELRATVNAQKLTVTGPAGGVFADELFTDERGQATIFLPCTGEVRRVGRVASLTIPAIELAVIEHTGPLTHIDSAYAALATYVSRHALAVDGPLREYYPVSILDTPDESLWRTEIGWPIFNTTA</sequence>
<dbReference type="Pfam" id="PF13411">
    <property type="entry name" value="MerR_1"/>
    <property type="match status" value="1"/>
</dbReference>
<dbReference type="Proteomes" id="UP001501570">
    <property type="component" value="Unassembled WGS sequence"/>
</dbReference>
<dbReference type="PROSITE" id="PS50937">
    <property type="entry name" value="HTH_MERR_2"/>
    <property type="match status" value="1"/>
</dbReference>
<keyword evidence="1" id="KW-0238">DNA-binding</keyword>
<organism evidence="3 4">
    <name type="scientific">Rugosimonospora acidiphila</name>
    <dbReference type="NCBI Taxonomy" id="556531"/>
    <lineage>
        <taxon>Bacteria</taxon>
        <taxon>Bacillati</taxon>
        <taxon>Actinomycetota</taxon>
        <taxon>Actinomycetes</taxon>
        <taxon>Micromonosporales</taxon>
        <taxon>Micromonosporaceae</taxon>
        <taxon>Rugosimonospora</taxon>
    </lineage>
</organism>
<dbReference type="Gene3D" id="3.20.80.10">
    <property type="entry name" value="Regulatory factor, effector binding domain"/>
    <property type="match status" value="1"/>
</dbReference>
<dbReference type="SMART" id="SM00871">
    <property type="entry name" value="AraC_E_bind"/>
    <property type="match status" value="1"/>
</dbReference>
<reference evidence="4" key="1">
    <citation type="journal article" date="2019" name="Int. J. Syst. Evol. Microbiol.">
        <title>The Global Catalogue of Microorganisms (GCM) 10K type strain sequencing project: providing services to taxonomists for standard genome sequencing and annotation.</title>
        <authorList>
            <consortium name="The Broad Institute Genomics Platform"/>
            <consortium name="The Broad Institute Genome Sequencing Center for Infectious Disease"/>
            <person name="Wu L."/>
            <person name="Ma J."/>
        </authorList>
    </citation>
    <scope>NUCLEOTIDE SEQUENCE [LARGE SCALE GENOMIC DNA]</scope>
    <source>
        <strain evidence="4">JCM 18304</strain>
    </source>
</reference>
<dbReference type="InterPro" id="IPR000551">
    <property type="entry name" value="MerR-type_HTH_dom"/>
</dbReference>
<comment type="caution">
    <text evidence="3">The sequence shown here is derived from an EMBL/GenBank/DDBJ whole genome shotgun (WGS) entry which is preliminary data.</text>
</comment>
<dbReference type="SMART" id="SM00422">
    <property type="entry name" value="HTH_MERR"/>
    <property type="match status" value="1"/>
</dbReference>
<dbReference type="Pfam" id="PF06445">
    <property type="entry name" value="GyrI-like"/>
    <property type="match status" value="1"/>
</dbReference>
<dbReference type="InterPro" id="IPR029442">
    <property type="entry name" value="GyrI-like"/>
</dbReference>
<dbReference type="Gene3D" id="1.10.1660.10">
    <property type="match status" value="1"/>
</dbReference>
<evidence type="ECO:0000313" key="3">
    <source>
        <dbReference type="EMBL" id="GAA5193598.1"/>
    </source>
</evidence>
<protein>
    <submittedName>
        <fullName evidence="3">MerR family transcriptional regulator</fullName>
    </submittedName>
</protein>
<dbReference type="EMBL" id="BAABJQ010000019">
    <property type="protein sequence ID" value="GAA5193598.1"/>
    <property type="molecule type" value="Genomic_DNA"/>
</dbReference>
<dbReference type="InterPro" id="IPR009061">
    <property type="entry name" value="DNA-bd_dom_put_sf"/>
</dbReference>
<name>A0ABP9SCL9_9ACTN</name>
<dbReference type="SUPFAM" id="SSF55136">
    <property type="entry name" value="Probable bacterial effector-binding domain"/>
    <property type="match status" value="1"/>
</dbReference>
<keyword evidence="4" id="KW-1185">Reference proteome</keyword>
<dbReference type="InterPro" id="IPR010499">
    <property type="entry name" value="AraC_E-bd"/>
</dbReference>
<feature type="domain" description="HTH merR-type" evidence="2">
    <location>
        <begin position="1"/>
        <end position="57"/>
    </location>
</feature>